<dbReference type="PANTHER" id="PTHR10434">
    <property type="entry name" value="1-ACYL-SN-GLYCEROL-3-PHOSPHATE ACYLTRANSFERASE"/>
    <property type="match status" value="1"/>
</dbReference>
<feature type="domain" description="Phospholipid/glycerol acyltransferase" evidence="4">
    <location>
        <begin position="34"/>
        <end position="146"/>
    </location>
</feature>
<evidence type="ECO:0000259" key="4">
    <source>
        <dbReference type="SMART" id="SM00563"/>
    </source>
</evidence>
<dbReference type="EMBL" id="VTOW01000004">
    <property type="protein sequence ID" value="NKE72783.1"/>
    <property type="molecule type" value="Genomic_DNA"/>
</dbReference>
<sequence>MLYRIAHVVVWTLARLFFRIRVIGESYVPREGGVIVAANHNSYFDIPLLGCVLSRRADNIAKSELFRNRLLAALFRTLGGFPVRRGTIDRQAIGEAVRRLKAGHLLAMYPEGTRSKDGRLQSPKPGIGMMVALSGVKVIPAYIDGTAPVRPFRRVTVIFGKPIDFKGQIQEIERVEKEGINPKILYATISQEIMSEIAALERTWAETNR</sequence>
<dbReference type="Proteomes" id="UP000534783">
    <property type="component" value="Unassembled WGS sequence"/>
</dbReference>
<dbReference type="AlphaFoldDB" id="A0A7X6DTJ8"/>
<reference evidence="5 6" key="1">
    <citation type="journal article" date="2020" name="Nature">
        <title>Bacterial chemolithoautotrophy via manganese oxidation.</title>
        <authorList>
            <person name="Yu H."/>
            <person name="Leadbetter J.R."/>
        </authorList>
    </citation>
    <scope>NUCLEOTIDE SEQUENCE [LARGE SCALE GENOMIC DNA]</scope>
    <source>
        <strain evidence="5 6">Mn-1</strain>
    </source>
</reference>
<evidence type="ECO:0000313" key="6">
    <source>
        <dbReference type="Proteomes" id="UP000534783"/>
    </source>
</evidence>
<evidence type="ECO:0000313" key="5">
    <source>
        <dbReference type="EMBL" id="NKE72783.1"/>
    </source>
</evidence>
<accession>A0A7X6DTJ8</accession>
<dbReference type="SUPFAM" id="SSF69593">
    <property type="entry name" value="Glycerol-3-phosphate (1)-acyltransferase"/>
    <property type="match status" value="1"/>
</dbReference>
<gene>
    <name evidence="5" type="ORF">MNODULE_18690</name>
</gene>
<dbReference type="SMART" id="SM00563">
    <property type="entry name" value="PlsC"/>
    <property type="match status" value="1"/>
</dbReference>
<dbReference type="InterPro" id="IPR002123">
    <property type="entry name" value="Plipid/glycerol_acylTrfase"/>
</dbReference>
<keyword evidence="6" id="KW-1185">Reference proteome</keyword>
<comment type="pathway">
    <text evidence="1">Lipid metabolism.</text>
</comment>
<keyword evidence="2 5" id="KW-0808">Transferase</keyword>
<dbReference type="CDD" id="cd07989">
    <property type="entry name" value="LPLAT_AGPAT-like"/>
    <property type="match status" value="1"/>
</dbReference>
<evidence type="ECO:0000256" key="1">
    <source>
        <dbReference type="ARBA" id="ARBA00005189"/>
    </source>
</evidence>
<dbReference type="GO" id="GO:0003841">
    <property type="term" value="F:1-acylglycerol-3-phosphate O-acyltransferase activity"/>
    <property type="evidence" value="ECO:0007669"/>
    <property type="project" value="TreeGrafter"/>
</dbReference>
<evidence type="ECO:0000256" key="2">
    <source>
        <dbReference type="ARBA" id="ARBA00022679"/>
    </source>
</evidence>
<keyword evidence="3 5" id="KW-0012">Acyltransferase</keyword>
<protein>
    <submittedName>
        <fullName evidence="5">1-acyl-sn-glycerol-3-phosphate acyltransferase</fullName>
    </submittedName>
</protein>
<evidence type="ECO:0000256" key="3">
    <source>
        <dbReference type="ARBA" id="ARBA00023315"/>
    </source>
</evidence>
<name>A0A7X6DTJ8_9BACT</name>
<proteinExistence type="predicted"/>
<organism evidence="5 6">
    <name type="scientific">Candidatus Manganitrophus noduliformans</name>
    <dbReference type="NCBI Taxonomy" id="2606439"/>
    <lineage>
        <taxon>Bacteria</taxon>
        <taxon>Pseudomonadati</taxon>
        <taxon>Nitrospirota</taxon>
        <taxon>Nitrospiria</taxon>
        <taxon>Candidatus Troglogloeales</taxon>
        <taxon>Candidatus Manganitrophaceae</taxon>
        <taxon>Candidatus Manganitrophus</taxon>
    </lineage>
</organism>
<dbReference type="RefSeq" id="WP_168062722.1">
    <property type="nucleotide sequence ID" value="NZ_VTOW01000004.1"/>
</dbReference>
<dbReference type="Pfam" id="PF01553">
    <property type="entry name" value="Acyltransferase"/>
    <property type="match status" value="1"/>
</dbReference>
<dbReference type="PANTHER" id="PTHR10434:SF11">
    <property type="entry name" value="1-ACYL-SN-GLYCEROL-3-PHOSPHATE ACYLTRANSFERASE"/>
    <property type="match status" value="1"/>
</dbReference>
<comment type="caution">
    <text evidence="5">The sequence shown here is derived from an EMBL/GenBank/DDBJ whole genome shotgun (WGS) entry which is preliminary data.</text>
</comment>
<dbReference type="GO" id="GO:0006654">
    <property type="term" value="P:phosphatidic acid biosynthetic process"/>
    <property type="evidence" value="ECO:0007669"/>
    <property type="project" value="TreeGrafter"/>
</dbReference>